<dbReference type="AlphaFoldDB" id="A0A8J8SVK9"/>
<evidence type="ECO:0000313" key="1">
    <source>
        <dbReference type="EMBL" id="TNV72304.1"/>
    </source>
</evidence>
<evidence type="ECO:0000313" key="2">
    <source>
        <dbReference type="Proteomes" id="UP000785679"/>
    </source>
</evidence>
<sequence>MESLKTTLKPIKPDEPEAPLLEEDLTKAYNYGDILTQQTVQLQDTDEEGFRAFSLEARLLEQLVNGKALPEGTQEDREAKFYQVVTESKYRRNLTFALYRCLKTALNKKNANWIQFLTEKLSLDISQDKFIDLLHHFVTQVATKERNAYRAGQPYPDLELDLQITQQVLNCGVREALLTRQDESYGNTLLHLACSLHSIAFVHFLLQTKESDRQAKNTIGKTPEEIIDNEIAAYEGFVPSEDVNRVLSRLKEIKSLFI</sequence>
<dbReference type="Proteomes" id="UP000785679">
    <property type="component" value="Unassembled WGS sequence"/>
</dbReference>
<dbReference type="EMBL" id="RRYP01023045">
    <property type="protein sequence ID" value="TNV72304.1"/>
    <property type="molecule type" value="Genomic_DNA"/>
</dbReference>
<dbReference type="Gene3D" id="1.25.40.20">
    <property type="entry name" value="Ankyrin repeat-containing domain"/>
    <property type="match status" value="1"/>
</dbReference>
<reference evidence="1" key="1">
    <citation type="submission" date="2019-06" db="EMBL/GenBank/DDBJ databases">
        <authorList>
            <person name="Zheng W."/>
        </authorList>
    </citation>
    <scope>NUCLEOTIDE SEQUENCE</scope>
    <source>
        <strain evidence="1">QDHG01</strain>
    </source>
</reference>
<dbReference type="OrthoDB" id="424503at2759"/>
<comment type="caution">
    <text evidence="1">The sequence shown here is derived from an EMBL/GenBank/DDBJ whole genome shotgun (WGS) entry which is preliminary data.</text>
</comment>
<keyword evidence="2" id="KW-1185">Reference proteome</keyword>
<accession>A0A8J8SVK9</accession>
<evidence type="ECO:0008006" key="3">
    <source>
        <dbReference type="Google" id="ProtNLM"/>
    </source>
</evidence>
<proteinExistence type="predicted"/>
<dbReference type="InterPro" id="IPR036770">
    <property type="entry name" value="Ankyrin_rpt-contain_sf"/>
</dbReference>
<name>A0A8J8SVK9_HALGN</name>
<gene>
    <name evidence="1" type="ORF">FGO68_gene16039</name>
</gene>
<dbReference type="SUPFAM" id="SSF48403">
    <property type="entry name" value="Ankyrin repeat"/>
    <property type="match status" value="1"/>
</dbReference>
<organism evidence="1 2">
    <name type="scientific">Halteria grandinella</name>
    <dbReference type="NCBI Taxonomy" id="5974"/>
    <lineage>
        <taxon>Eukaryota</taxon>
        <taxon>Sar</taxon>
        <taxon>Alveolata</taxon>
        <taxon>Ciliophora</taxon>
        <taxon>Intramacronucleata</taxon>
        <taxon>Spirotrichea</taxon>
        <taxon>Stichotrichia</taxon>
        <taxon>Sporadotrichida</taxon>
        <taxon>Halteriidae</taxon>
        <taxon>Halteria</taxon>
    </lineage>
</organism>
<protein>
    <recommendedName>
        <fullName evidence="3">Ankyrin repeat domain-containing protein</fullName>
    </recommendedName>
</protein>